<accession>A0A9P1N618</accession>
<keyword evidence="2 6" id="KW-0812">Transmembrane</keyword>
<sequence>MTISYSGNFFRLLLRWKGSIWRSVWRELVFFLFMFYAIRFTSPYFFEWADPGDILEYKKIYRDLCKEFNEYTKMIPLTFLLGFYVSNVVSRWWRQFECLCWPEDILSHLCLLLPSRESRPIRHQIARYLNLTSALAWRDISTKIRLRFPSLRNIIDAGLLTEKEYEKLQDINEPSPGIRWLTPLHWVQQLIEHEIDVGRANALFISVVMNELKSFRVSFRRLYCHDWVCVPLVYTQVAALATYSYFFFCLFGRQDMKRDDHYSMDAFFPLFTVTQFLFFVGWFKVGQDLMRPFGLDDDDFELSYILDRNIVTSFTLVDDLQDDSPPIFEEDVYWKHHNERIYNPNLCKTTTLKWGRIDLSRNAHKHPPKLHTYLEMKGLDPEEYKNRKNNKFIACLLKLVGSQQAFGSVSLPAIQRICPHATDANAFALAKALNNNIGKYSTMRSLINQFFKQDKFGKPKPKTLSLYDNSTYSKAKLISLVNNRQAVTNWWVDLTTGFTKIYNAATATKYKNLYAYFDSRNKNSYDYTIVYFMLTVVMKESDNATSTAVTNLIADSMETALNNTPSLAFVLYTTAFEANHNQTYMKGVW</sequence>
<comment type="caution">
    <text evidence="7">The sequence shown here is derived from an EMBL/GenBank/DDBJ whole genome shotgun (WGS) entry which is preliminary data.</text>
</comment>
<feature type="transmembrane region" description="Helical" evidence="6">
    <location>
        <begin position="266"/>
        <end position="283"/>
    </location>
</feature>
<keyword evidence="6" id="KW-0868">Chloride</keyword>
<dbReference type="Pfam" id="PF01062">
    <property type="entry name" value="Bestrophin"/>
    <property type="match status" value="1"/>
</dbReference>
<keyword evidence="4 6" id="KW-0472">Membrane</keyword>
<dbReference type="GO" id="GO:0034707">
    <property type="term" value="C:chloride channel complex"/>
    <property type="evidence" value="ECO:0007669"/>
    <property type="project" value="UniProtKB-KW"/>
</dbReference>
<evidence type="ECO:0000256" key="4">
    <source>
        <dbReference type="ARBA" id="ARBA00023136"/>
    </source>
</evidence>
<dbReference type="PANTHER" id="PTHR10736:SF60">
    <property type="entry name" value="BESTROPHIN HOMOLOG 9"/>
    <property type="match status" value="1"/>
</dbReference>
<name>A0A9P1N618_9PELO</name>
<dbReference type="AlphaFoldDB" id="A0A9P1N618"/>
<gene>
    <name evidence="7" type="ORF">CAMP_LOCUS11809</name>
</gene>
<comment type="similarity">
    <text evidence="5 6">Belongs to the anion channel-forming bestrophin (TC 1.A.46) family. Calcium-sensitive chloride channel subfamily.</text>
</comment>
<keyword evidence="8" id="KW-1185">Reference proteome</keyword>
<reference evidence="7" key="1">
    <citation type="submission" date="2022-11" db="EMBL/GenBank/DDBJ databases">
        <authorList>
            <person name="Kikuchi T."/>
        </authorList>
    </citation>
    <scope>NUCLEOTIDE SEQUENCE</scope>
    <source>
        <strain evidence="7">PS1010</strain>
    </source>
</reference>
<dbReference type="EMBL" id="CANHGI010000004">
    <property type="protein sequence ID" value="CAI5449172.1"/>
    <property type="molecule type" value="Genomic_DNA"/>
</dbReference>
<evidence type="ECO:0000256" key="3">
    <source>
        <dbReference type="ARBA" id="ARBA00022989"/>
    </source>
</evidence>
<protein>
    <recommendedName>
        <fullName evidence="6">Bestrophin homolog</fullName>
    </recommendedName>
</protein>
<dbReference type="InterPro" id="IPR021134">
    <property type="entry name" value="Bestrophin-like"/>
</dbReference>
<keyword evidence="6" id="KW-0813">Transport</keyword>
<dbReference type="PANTHER" id="PTHR10736">
    <property type="entry name" value="BESTROPHIN"/>
    <property type="match status" value="1"/>
</dbReference>
<keyword evidence="6" id="KW-1003">Cell membrane</keyword>
<feature type="transmembrane region" description="Helical" evidence="6">
    <location>
        <begin position="222"/>
        <end position="246"/>
    </location>
</feature>
<keyword evidence="6" id="KW-0406">Ion transport</keyword>
<dbReference type="GO" id="GO:0005886">
    <property type="term" value="C:plasma membrane"/>
    <property type="evidence" value="ECO:0007669"/>
    <property type="project" value="UniProtKB-SubCell"/>
</dbReference>
<keyword evidence="6" id="KW-0407">Ion channel</keyword>
<dbReference type="InterPro" id="IPR000615">
    <property type="entry name" value="Bestrophin"/>
</dbReference>
<evidence type="ECO:0000313" key="8">
    <source>
        <dbReference type="Proteomes" id="UP001152747"/>
    </source>
</evidence>
<comment type="function">
    <text evidence="6">Forms chloride channels.</text>
</comment>
<proteinExistence type="inferred from homology"/>
<evidence type="ECO:0000256" key="1">
    <source>
        <dbReference type="ARBA" id="ARBA00004141"/>
    </source>
</evidence>
<evidence type="ECO:0000256" key="5">
    <source>
        <dbReference type="ARBA" id="ARBA00034769"/>
    </source>
</evidence>
<evidence type="ECO:0000256" key="2">
    <source>
        <dbReference type="ARBA" id="ARBA00022692"/>
    </source>
</evidence>
<evidence type="ECO:0000313" key="7">
    <source>
        <dbReference type="EMBL" id="CAI5449172.1"/>
    </source>
</evidence>
<comment type="subcellular location">
    <subcellularLocation>
        <location evidence="6">Cell membrane</location>
        <topology evidence="6">Multi-pass membrane protein</topology>
    </subcellularLocation>
    <subcellularLocation>
        <location evidence="1">Membrane</location>
        <topology evidence="1">Multi-pass membrane protein</topology>
    </subcellularLocation>
</comment>
<dbReference type="Proteomes" id="UP001152747">
    <property type="component" value="Unassembled WGS sequence"/>
</dbReference>
<keyword evidence="3 6" id="KW-1133">Transmembrane helix</keyword>
<evidence type="ECO:0000256" key="6">
    <source>
        <dbReference type="RuleBase" id="RU363126"/>
    </source>
</evidence>
<organism evidence="7 8">
    <name type="scientific">Caenorhabditis angaria</name>
    <dbReference type="NCBI Taxonomy" id="860376"/>
    <lineage>
        <taxon>Eukaryota</taxon>
        <taxon>Metazoa</taxon>
        <taxon>Ecdysozoa</taxon>
        <taxon>Nematoda</taxon>
        <taxon>Chromadorea</taxon>
        <taxon>Rhabditida</taxon>
        <taxon>Rhabditina</taxon>
        <taxon>Rhabditomorpha</taxon>
        <taxon>Rhabditoidea</taxon>
        <taxon>Rhabditidae</taxon>
        <taxon>Peloderinae</taxon>
        <taxon>Caenorhabditis</taxon>
    </lineage>
</organism>
<dbReference type="GO" id="GO:0005254">
    <property type="term" value="F:chloride channel activity"/>
    <property type="evidence" value="ECO:0007669"/>
    <property type="project" value="UniProtKB-KW"/>
</dbReference>
<dbReference type="OrthoDB" id="201595at2759"/>
<keyword evidence="6" id="KW-0869">Chloride channel</keyword>